<reference evidence="1 2" key="1">
    <citation type="submission" date="2020-09" db="EMBL/GenBank/DDBJ databases">
        <title>Characterization of Paenibacillus peoriae strain ZF390 with broad-spectrum antimicrobial activity as a potential biocontrol agent.</title>
        <authorList>
            <person name="Li L."/>
            <person name="Zhao Y."/>
            <person name="Li B."/>
            <person name="Xie X."/>
        </authorList>
    </citation>
    <scope>NUCLEOTIDE SEQUENCE [LARGE SCALE GENOMIC DNA]</scope>
    <source>
        <strain evidence="1 2">ZF390</strain>
    </source>
</reference>
<dbReference type="EMBL" id="CP061172">
    <property type="protein sequence ID" value="QNR68055.1"/>
    <property type="molecule type" value="Genomic_DNA"/>
</dbReference>
<protein>
    <submittedName>
        <fullName evidence="1">MmcQ/YjbR family DNA-binding protein</fullName>
    </submittedName>
</protein>
<sequence>MTIEEIIKHCLSYPSSYEDHPFGDGWTAMRHQGNKKIFALIYNHDEHLCVNLKCNPDHADFLRKAFEEVKPGYHMNKEHWNTVILDGDLPEDEIHDMVHHSFELTKPKSSKKHTS</sequence>
<dbReference type="AlphaFoldDB" id="A0A7H0YAE7"/>
<evidence type="ECO:0000313" key="2">
    <source>
        <dbReference type="Proteomes" id="UP000516384"/>
    </source>
</evidence>
<keyword evidence="1" id="KW-0238">DNA-binding</keyword>
<evidence type="ECO:0000313" key="1">
    <source>
        <dbReference type="EMBL" id="QNR68055.1"/>
    </source>
</evidence>
<dbReference type="InterPro" id="IPR038056">
    <property type="entry name" value="YjbR-like_sf"/>
</dbReference>
<dbReference type="Pfam" id="PF04237">
    <property type="entry name" value="YjbR"/>
    <property type="match status" value="1"/>
</dbReference>
<proteinExistence type="predicted"/>
<dbReference type="Gene3D" id="3.90.1150.30">
    <property type="match status" value="1"/>
</dbReference>
<dbReference type="RefSeq" id="WP_190298549.1">
    <property type="nucleotide sequence ID" value="NZ_CP061172.1"/>
</dbReference>
<dbReference type="PANTHER" id="PTHR35145:SF1">
    <property type="entry name" value="CYTOPLASMIC PROTEIN"/>
    <property type="match status" value="1"/>
</dbReference>
<dbReference type="InterPro" id="IPR058532">
    <property type="entry name" value="YjbR/MT2646/Rv2570-like"/>
</dbReference>
<dbReference type="GO" id="GO:0003677">
    <property type="term" value="F:DNA binding"/>
    <property type="evidence" value="ECO:0007669"/>
    <property type="project" value="UniProtKB-KW"/>
</dbReference>
<accession>A0A7H0YAE7</accession>
<dbReference type="InterPro" id="IPR007351">
    <property type="entry name" value="YjbR"/>
</dbReference>
<name>A0A7H0YAE7_9BACL</name>
<organism evidence="1 2">
    <name type="scientific">Paenibacillus peoriae</name>
    <dbReference type="NCBI Taxonomy" id="59893"/>
    <lineage>
        <taxon>Bacteria</taxon>
        <taxon>Bacillati</taxon>
        <taxon>Bacillota</taxon>
        <taxon>Bacilli</taxon>
        <taxon>Bacillales</taxon>
        <taxon>Paenibacillaceae</taxon>
        <taxon>Paenibacillus</taxon>
    </lineage>
</organism>
<dbReference type="Proteomes" id="UP000516384">
    <property type="component" value="Chromosome"/>
</dbReference>
<gene>
    <name evidence="1" type="ORF">IAQ67_02810</name>
</gene>
<dbReference type="SUPFAM" id="SSF142906">
    <property type="entry name" value="YjbR-like"/>
    <property type="match status" value="1"/>
</dbReference>
<dbReference type="PANTHER" id="PTHR35145">
    <property type="entry name" value="CYTOPLASMIC PROTEIN-RELATED"/>
    <property type="match status" value="1"/>
</dbReference>